<proteinExistence type="predicted"/>
<reference evidence="2 3" key="1">
    <citation type="submission" date="2021-02" db="EMBL/GenBank/DDBJ databases">
        <title>Genome assembly of Pseudopithomyces chartarum.</title>
        <authorList>
            <person name="Jauregui R."/>
            <person name="Singh J."/>
            <person name="Voisey C."/>
        </authorList>
    </citation>
    <scope>NUCLEOTIDE SEQUENCE [LARGE SCALE GENOMIC DNA]</scope>
    <source>
        <strain evidence="2 3">AGR01</strain>
    </source>
</reference>
<evidence type="ECO:0000313" key="3">
    <source>
        <dbReference type="Proteomes" id="UP001280581"/>
    </source>
</evidence>
<evidence type="ECO:0000313" key="2">
    <source>
        <dbReference type="EMBL" id="KAK3209356.1"/>
    </source>
</evidence>
<protein>
    <recommendedName>
        <fullName evidence="1">GST N-terminal domain-containing protein</fullName>
    </recommendedName>
</protein>
<gene>
    <name evidence="2" type="ORF">GRF29_69g1512682</name>
</gene>
<dbReference type="PROSITE" id="PS50404">
    <property type="entry name" value="GST_NTER"/>
    <property type="match status" value="1"/>
</dbReference>
<dbReference type="Gene3D" id="3.40.30.10">
    <property type="entry name" value="Glutaredoxin"/>
    <property type="match status" value="1"/>
</dbReference>
<dbReference type="Proteomes" id="UP001280581">
    <property type="component" value="Unassembled WGS sequence"/>
</dbReference>
<dbReference type="InterPro" id="IPR004045">
    <property type="entry name" value="Glutathione_S-Trfase_N"/>
</dbReference>
<dbReference type="Pfam" id="PF13409">
    <property type="entry name" value="GST_N_2"/>
    <property type="match status" value="1"/>
</dbReference>
<dbReference type="InterPro" id="IPR036249">
    <property type="entry name" value="Thioredoxin-like_sf"/>
</dbReference>
<evidence type="ECO:0000259" key="1">
    <source>
        <dbReference type="PROSITE" id="PS50404"/>
    </source>
</evidence>
<feature type="domain" description="GST N-terminal" evidence="1">
    <location>
        <begin position="20"/>
        <end position="106"/>
    </location>
</feature>
<sequence length="131" mass="14757">MSSSQPITKDSPEPEVILYDLASTKGVCFSPAVWRIRLLLNYKEIPYRTVWLEFPDIKDELEKLGIPAPPSGKYTVPAIHHLPTETHMMDSLPIAHFLEEKYPSRPVILSSPLGDEIERRARGVVGKAFST</sequence>
<comment type="caution">
    <text evidence="2">The sequence shown here is derived from an EMBL/GenBank/DDBJ whole genome shotgun (WGS) entry which is preliminary data.</text>
</comment>
<organism evidence="2 3">
    <name type="scientific">Pseudopithomyces chartarum</name>
    <dbReference type="NCBI Taxonomy" id="1892770"/>
    <lineage>
        <taxon>Eukaryota</taxon>
        <taxon>Fungi</taxon>
        <taxon>Dikarya</taxon>
        <taxon>Ascomycota</taxon>
        <taxon>Pezizomycotina</taxon>
        <taxon>Dothideomycetes</taxon>
        <taxon>Pleosporomycetidae</taxon>
        <taxon>Pleosporales</taxon>
        <taxon>Massarineae</taxon>
        <taxon>Didymosphaeriaceae</taxon>
        <taxon>Pseudopithomyces</taxon>
    </lineage>
</organism>
<keyword evidence="3" id="KW-1185">Reference proteome</keyword>
<dbReference type="EMBL" id="WVTA01000006">
    <property type="protein sequence ID" value="KAK3209356.1"/>
    <property type="molecule type" value="Genomic_DNA"/>
</dbReference>
<accession>A0AAN6LY50</accession>
<name>A0AAN6LY50_9PLEO</name>
<dbReference type="AlphaFoldDB" id="A0AAN6LY50"/>
<dbReference type="SUPFAM" id="SSF52833">
    <property type="entry name" value="Thioredoxin-like"/>
    <property type="match status" value="1"/>
</dbReference>